<dbReference type="OrthoDB" id="9814961at2"/>
<dbReference type="Pfam" id="PF03559">
    <property type="entry name" value="Hexose_dehydrat"/>
    <property type="match status" value="2"/>
</dbReference>
<feature type="domain" description="dTDP-4-dehydro-6-deoxy-alpha-D-glucopyranose 2,3-dehydratase" evidence="1">
    <location>
        <begin position="273"/>
        <end position="475"/>
    </location>
</feature>
<dbReference type="STRING" id="589385.SAMN05421504_1011296"/>
<keyword evidence="3" id="KW-1185">Reference proteome</keyword>
<dbReference type="AlphaFoldDB" id="A0A1H2VQ06"/>
<name>A0A1H2VQ06_9PSEU</name>
<dbReference type="InterPro" id="IPR038153">
    <property type="entry name" value="EvaA-like_sf"/>
</dbReference>
<evidence type="ECO:0000313" key="3">
    <source>
        <dbReference type="Proteomes" id="UP000199515"/>
    </source>
</evidence>
<gene>
    <name evidence="2" type="ORF">SAMN05421504_1011296</name>
</gene>
<accession>A0A1H2VQ06</accession>
<feature type="domain" description="dTDP-4-dehydro-6-deoxy-alpha-D-glucopyranose 2,3-dehydratase" evidence="1">
    <location>
        <begin position="37"/>
        <end position="237"/>
    </location>
</feature>
<sequence length="479" mass="54206">MSVTIDRPADRRGADLSRRFTTSAHALDSEVTPNKVFHDWFDEQRRVNQFDVRPIPFAELTGWHFGDGDGNLRHDSGKFFSVEGLHVSTDWEDRGSWMQPIINQPEIGILGIVVKEFDGVLHCLMQAKMEPGNINTIQLSPTVQATRSNYTGVHRGRGIPYLEYFAQPRRSRVLVDALQSEQAAWFLHKRNRNMVVEVVEDVEPHPDFCWLTIGQIHQLLLRDNVVNMDARTVLSCVPFEAPNGGARGIVRGGYREGLLRSLSADTRSLHSTGEILSWLTEAKARHELVQRSVPLHLVERWHQREDEIGHEEGKYFKVIAVAVGASNREVTQWTQPLLAPVEQGRVAFLVRPIDGVLHLLMHAKMEAGVLDVTELAPTVQCLPGSFADLPPERRPAYLDLVTAADPASIRYDTVQSEEGGRFYRADNRYQVIEVGDDFPLQVPEEFRWVTVAQATELLRHSNYLNIQARSLLAGLHTTW</sequence>
<organism evidence="2 3">
    <name type="scientific">Amycolatopsis xylanica</name>
    <dbReference type="NCBI Taxonomy" id="589385"/>
    <lineage>
        <taxon>Bacteria</taxon>
        <taxon>Bacillati</taxon>
        <taxon>Actinomycetota</taxon>
        <taxon>Actinomycetes</taxon>
        <taxon>Pseudonocardiales</taxon>
        <taxon>Pseudonocardiaceae</taxon>
        <taxon>Amycolatopsis</taxon>
    </lineage>
</organism>
<evidence type="ECO:0000259" key="1">
    <source>
        <dbReference type="Pfam" id="PF03559"/>
    </source>
</evidence>
<evidence type="ECO:0000313" key="2">
    <source>
        <dbReference type="EMBL" id="SDW70381.1"/>
    </source>
</evidence>
<dbReference type="EMBL" id="FNON01000001">
    <property type="protein sequence ID" value="SDW70381.1"/>
    <property type="molecule type" value="Genomic_DNA"/>
</dbReference>
<reference evidence="2 3" key="1">
    <citation type="submission" date="2016-10" db="EMBL/GenBank/DDBJ databases">
        <authorList>
            <person name="de Groot N.N."/>
        </authorList>
    </citation>
    <scope>NUCLEOTIDE SEQUENCE [LARGE SCALE GENOMIC DNA]</scope>
    <source>
        <strain evidence="2 3">CPCC 202699</strain>
    </source>
</reference>
<dbReference type="GO" id="GO:0016829">
    <property type="term" value="F:lyase activity"/>
    <property type="evidence" value="ECO:0007669"/>
    <property type="project" value="InterPro"/>
</dbReference>
<dbReference type="RefSeq" id="WP_091287575.1">
    <property type="nucleotide sequence ID" value="NZ_FNON01000001.1"/>
</dbReference>
<dbReference type="Proteomes" id="UP000199515">
    <property type="component" value="Unassembled WGS sequence"/>
</dbReference>
<proteinExistence type="predicted"/>
<protein>
    <submittedName>
        <fullName evidence="2">Oxidase EvaA</fullName>
    </submittedName>
</protein>
<dbReference type="Gene3D" id="3.90.79.40">
    <property type="entry name" value="EvaA sugar 2,3-dehydratase subunit"/>
    <property type="match status" value="2"/>
</dbReference>
<dbReference type="InterPro" id="IPR005212">
    <property type="entry name" value="EvaA-like"/>
</dbReference>